<name>A0A0D2NM60_HYPSF</name>
<dbReference type="OMA" id="DHYWALA"/>
<reference evidence="3" key="1">
    <citation type="submission" date="2014-04" db="EMBL/GenBank/DDBJ databases">
        <title>Evolutionary Origins and Diversification of the Mycorrhizal Mutualists.</title>
        <authorList>
            <consortium name="DOE Joint Genome Institute"/>
            <consortium name="Mycorrhizal Genomics Consortium"/>
            <person name="Kohler A."/>
            <person name="Kuo A."/>
            <person name="Nagy L.G."/>
            <person name="Floudas D."/>
            <person name="Copeland A."/>
            <person name="Barry K.W."/>
            <person name="Cichocki N."/>
            <person name="Veneault-Fourrey C."/>
            <person name="LaButti K."/>
            <person name="Lindquist E.A."/>
            <person name="Lipzen A."/>
            <person name="Lundell T."/>
            <person name="Morin E."/>
            <person name="Murat C."/>
            <person name="Riley R."/>
            <person name="Ohm R."/>
            <person name="Sun H."/>
            <person name="Tunlid A."/>
            <person name="Henrissat B."/>
            <person name="Grigoriev I.V."/>
            <person name="Hibbett D.S."/>
            <person name="Martin F."/>
        </authorList>
    </citation>
    <scope>NUCLEOTIDE SEQUENCE [LARGE SCALE GENOMIC DNA]</scope>
    <source>
        <strain evidence="3">FD-334 SS-4</strain>
    </source>
</reference>
<evidence type="ECO:0000313" key="2">
    <source>
        <dbReference type="EMBL" id="KJA17756.1"/>
    </source>
</evidence>
<protein>
    <recommendedName>
        <fullName evidence="4">No apical meristem-associated C-terminal domain-containing protein</fullName>
    </recommendedName>
</protein>
<sequence length="423" mass="46621">MAATKKVKEPTLKKLTVKSTAASKKGEKPTETKSKVTRGRKKKESTPSPEPDEREEGDGASESDDIDVDWTPDLTWKLVNSIMDDGVIKQGLFPAPKGNQSISKGGSKSKTDHYWALAEHIFTGDPTYGGVFSRTRTESADQKTWGRKIKNRLQRIIRDTRGFMGEMGQTGMGIMKATELDMSLENHLTNCWSRIRDKHPWFWTIKSIISERPNIVHTGVGNADDGFDMSYLGGEPSSDGPSGVENDRAAYESEDWQSIGDAEMPECNNGVQSDASIPTEVLGKGKKRKQDDLDSIGNVKKVSVDSVADNKKSKGPRASRSTSATPATSAKKAKPMSGVERFNDLAVREEETTQKALDLRKTKAMNERDKGNLSSSFSSRYKWRKWGKVTLNKIPSTPSHQTPQVETVVTVMALEVLTLGAVH</sequence>
<proteinExistence type="predicted"/>
<feature type="compositionally biased region" description="Basic and acidic residues" evidence="1">
    <location>
        <begin position="24"/>
        <end position="34"/>
    </location>
</feature>
<feature type="compositionally biased region" description="Low complexity" evidence="1">
    <location>
        <begin position="316"/>
        <end position="330"/>
    </location>
</feature>
<organism evidence="2 3">
    <name type="scientific">Hypholoma sublateritium (strain FD-334 SS-4)</name>
    <dbReference type="NCBI Taxonomy" id="945553"/>
    <lineage>
        <taxon>Eukaryota</taxon>
        <taxon>Fungi</taxon>
        <taxon>Dikarya</taxon>
        <taxon>Basidiomycota</taxon>
        <taxon>Agaricomycotina</taxon>
        <taxon>Agaricomycetes</taxon>
        <taxon>Agaricomycetidae</taxon>
        <taxon>Agaricales</taxon>
        <taxon>Agaricineae</taxon>
        <taxon>Strophariaceae</taxon>
        <taxon>Hypholoma</taxon>
    </lineage>
</organism>
<feature type="compositionally biased region" description="Acidic residues" evidence="1">
    <location>
        <begin position="50"/>
        <end position="68"/>
    </location>
</feature>
<dbReference type="AlphaFoldDB" id="A0A0D2NM60"/>
<feature type="region of interest" description="Disordered" evidence="1">
    <location>
        <begin position="227"/>
        <end position="338"/>
    </location>
</feature>
<feature type="compositionally biased region" description="Basic and acidic residues" evidence="1">
    <location>
        <begin position="1"/>
        <end position="12"/>
    </location>
</feature>
<gene>
    <name evidence="2" type="ORF">HYPSUDRAFT_205980</name>
</gene>
<evidence type="ECO:0000313" key="3">
    <source>
        <dbReference type="Proteomes" id="UP000054270"/>
    </source>
</evidence>
<evidence type="ECO:0008006" key="4">
    <source>
        <dbReference type="Google" id="ProtNLM"/>
    </source>
</evidence>
<accession>A0A0D2NM60</accession>
<dbReference type="EMBL" id="KN817599">
    <property type="protein sequence ID" value="KJA17756.1"/>
    <property type="molecule type" value="Genomic_DNA"/>
</dbReference>
<feature type="region of interest" description="Disordered" evidence="1">
    <location>
        <begin position="1"/>
        <end position="68"/>
    </location>
</feature>
<dbReference type="OrthoDB" id="3269701at2759"/>
<keyword evidence="3" id="KW-1185">Reference proteome</keyword>
<dbReference type="Proteomes" id="UP000054270">
    <property type="component" value="Unassembled WGS sequence"/>
</dbReference>
<evidence type="ECO:0000256" key="1">
    <source>
        <dbReference type="SAM" id="MobiDB-lite"/>
    </source>
</evidence>